<name>A0A1H9UTA6_9BACI</name>
<dbReference type="STRING" id="531814.SAMN04487944_11936"/>
<protein>
    <submittedName>
        <fullName evidence="1">Uncharacterized protein</fullName>
    </submittedName>
</protein>
<evidence type="ECO:0000313" key="2">
    <source>
        <dbReference type="Proteomes" id="UP000199687"/>
    </source>
</evidence>
<dbReference type="RefSeq" id="WP_089743058.1">
    <property type="nucleotide sequence ID" value="NZ_FOGL01000019.1"/>
</dbReference>
<evidence type="ECO:0000313" key="1">
    <source>
        <dbReference type="EMBL" id="SES12571.1"/>
    </source>
</evidence>
<dbReference type="OrthoDB" id="2936477at2"/>
<dbReference type="Proteomes" id="UP000199687">
    <property type="component" value="Unassembled WGS sequence"/>
</dbReference>
<dbReference type="AlphaFoldDB" id="A0A1H9UTA6"/>
<proteinExistence type="predicted"/>
<reference evidence="1 2" key="1">
    <citation type="submission" date="2016-10" db="EMBL/GenBank/DDBJ databases">
        <authorList>
            <person name="de Groot N.N."/>
        </authorList>
    </citation>
    <scope>NUCLEOTIDE SEQUENCE [LARGE SCALE GENOMIC DNA]</scope>
    <source>
        <strain evidence="1 2">CGMCC 1.7727</strain>
    </source>
</reference>
<accession>A0A1H9UTA6</accession>
<dbReference type="EMBL" id="FOGL01000019">
    <property type="protein sequence ID" value="SES12571.1"/>
    <property type="molecule type" value="Genomic_DNA"/>
</dbReference>
<keyword evidence="2" id="KW-1185">Reference proteome</keyword>
<gene>
    <name evidence="1" type="ORF">SAMN04487944_11936</name>
</gene>
<organism evidence="1 2">
    <name type="scientific">Gracilibacillus ureilyticus</name>
    <dbReference type="NCBI Taxonomy" id="531814"/>
    <lineage>
        <taxon>Bacteria</taxon>
        <taxon>Bacillati</taxon>
        <taxon>Bacillota</taxon>
        <taxon>Bacilli</taxon>
        <taxon>Bacillales</taxon>
        <taxon>Bacillaceae</taxon>
        <taxon>Gracilibacillus</taxon>
    </lineage>
</organism>
<sequence>MKHYIKMVIFLSTIILTIGYTDDNPSFPETKYVEGFPEAKSSALSDFLVDFITYEDELVRDENNNYIYSQESRERPSSVIKYYKISEEQLMLHYAPLIASENPSQVFNKIRNSNELIEEPINNNQEYSLPTVEMKDNNQLEITNQQHTQIIDLNDEMRSYGISDDIILHFSINAIKNSQIFITLKEYDKLGDNRLWYHLFVDLQSATYTFTPFHQENQQELIQSEQLQPYYQLFPTVEDHISILGTTIVDTKSNEVSFINEDDLLSEDGKYVYLNGDIYTKNESSDLSTPENLSDGVQRIQTIENYAQ</sequence>